<dbReference type="GO" id="GO:0016813">
    <property type="term" value="F:hydrolase activity, acting on carbon-nitrogen (but not peptide) bonds, in linear amidines"/>
    <property type="evidence" value="ECO:0007669"/>
    <property type="project" value="InterPro"/>
</dbReference>
<organism evidence="5 6">
    <name type="scientific">Pandoraea apista</name>
    <dbReference type="NCBI Taxonomy" id="93218"/>
    <lineage>
        <taxon>Bacteria</taxon>
        <taxon>Pseudomonadati</taxon>
        <taxon>Pseudomonadota</taxon>
        <taxon>Betaproteobacteria</taxon>
        <taxon>Burkholderiales</taxon>
        <taxon>Burkholderiaceae</taxon>
        <taxon>Pandoraea</taxon>
    </lineage>
</organism>
<feature type="binding site" evidence="3">
    <location>
        <position position="205"/>
    </location>
    <ligand>
        <name>Zn(2+)</name>
        <dbReference type="ChEBI" id="CHEBI:29105"/>
        <label>1</label>
    </ligand>
</feature>
<dbReference type="Gene3D" id="3.40.630.10">
    <property type="entry name" value="Zn peptidases"/>
    <property type="match status" value="1"/>
</dbReference>
<sequence>MSMLFPASNAASPHGEMSDLRINLPRLLARIAALAKVGAIEGGGCCRLALTDEDGEGRTLVAGWMRELGLAVSVDAIGNVVGIRAGREDGPPVMTGSHIDTVRTGGRYDGNLGVLAGLEVVAALNDAGIVTRRPLAVGFFTNEEGARFSPDMMGSLVYVGGMPLDDALDTVGIDGTTVRENLSRIGYAGERPVGKPDVHAFVELHVEQGPVLEHEGIAIGAVTGVQGIHWTEFTVEGVSNHAGTTPMRMRHDAGYAAYAIAAFARDVARELGGAQLATVGHVTVSPNLINVIPNRAVFTVDLRNTDADVLAEAVRRVFAKAEAVAEAEGVRISHRSLADFAPVQFDERIVARVESLARERGHSVRRMPSGAGHDAQMLARVCPAGMIFVPSVKGLSHNVAEFTHDADIGAGANLLLALMTELAA</sequence>
<evidence type="ECO:0000313" key="6">
    <source>
        <dbReference type="Proteomes" id="UP000364291"/>
    </source>
</evidence>
<feature type="binding site" evidence="3">
    <location>
        <position position="98"/>
    </location>
    <ligand>
        <name>Zn(2+)</name>
        <dbReference type="ChEBI" id="CHEBI:29105"/>
        <label>1</label>
    </ligand>
</feature>
<feature type="binding site" evidence="3">
    <location>
        <position position="144"/>
    </location>
    <ligand>
        <name>Zn(2+)</name>
        <dbReference type="ChEBI" id="CHEBI:29105"/>
        <label>2</label>
    </ligand>
</feature>
<keyword evidence="3" id="KW-0479">Metal-binding</keyword>
<evidence type="ECO:0000259" key="4">
    <source>
        <dbReference type="Pfam" id="PF07687"/>
    </source>
</evidence>
<dbReference type="GO" id="GO:0046872">
    <property type="term" value="F:metal ion binding"/>
    <property type="evidence" value="ECO:0007669"/>
    <property type="project" value="UniProtKB-KW"/>
</dbReference>
<dbReference type="InterPro" id="IPR036264">
    <property type="entry name" value="Bact_exopeptidase_dim_dom"/>
</dbReference>
<dbReference type="InterPro" id="IPR011650">
    <property type="entry name" value="Peptidase_M20_dimer"/>
</dbReference>
<dbReference type="Gene3D" id="3.30.70.360">
    <property type="match status" value="1"/>
</dbReference>
<feature type="domain" description="Peptidase M20 dimerisation" evidence="4">
    <location>
        <begin position="224"/>
        <end position="325"/>
    </location>
</feature>
<feature type="binding site" evidence="3">
    <location>
        <position position="397"/>
    </location>
    <ligand>
        <name>Zn(2+)</name>
        <dbReference type="ChEBI" id="CHEBI:29105"/>
        <label>2</label>
    </ligand>
</feature>
<dbReference type="EMBL" id="CABPSX010000001">
    <property type="protein sequence ID" value="VVG70040.1"/>
    <property type="molecule type" value="Genomic_DNA"/>
</dbReference>
<dbReference type="Pfam" id="PF01546">
    <property type="entry name" value="Peptidase_M20"/>
    <property type="match status" value="1"/>
</dbReference>
<dbReference type="InterPro" id="IPR002933">
    <property type="entry name" value="Peptidase_M20"/>
</dbReference>
<proteinExistence type="inferred from homology"/>
<feature type="binding site" evidence="3">
    <location>
        <position position="109"/>
    </location>
    <ligand>
        <name>Zn(2+)</name>
        <dbReference type="ChEBI" id="CHEBI:29105"/>
        <label>2</label>
    </ligand>
</feature>
<dbReference type="Proteomes" id="UP000364291">
    <property type="component" value="Unassembled WGS sequence"/>
</dbReference>
<dbReference type="SUPFAM" id="SSF53187">
    <property type="entry name" value="Zn-dependent exopeptidases"/>
    <property type="match status" value="1"/>
</dbReference>
<gene>
    <name evidence="5" type="ORF">PAP18089_00998</name>
</gene>
<protein>
    <submittedName>
        <fullName evidence="5">Allantoate amidohydrolase</fullName>
    </submittedName>
</protein>
<dbReference type="AlphaFoldDB" id="A0A5E5P131"/>
<evidence type="ECO:0000256" key="2">
    <source>
        <dbReference type="ARBA" id="ARBA00022801"/>
    </source>
</evidence>
<dbReference type="PANTHER" id="PTHR32494">
    <property type="entry name" value="ALLANTOATE DEIMINASE-RELATED"/>
    <property type="match status" value="1"/>
</dbReference>
<reference evidence="5 6" key="1">
    <citation type="submission" date="2019-08" db="EMBL/GenBank/DDBJ databases">
        <authorList>
            <person name="Peeters C."/>
        </authorList>
    </citation>
    <scope>NUCLEOTIDE SEQUENCE [LARGE SCALE GENOMIC DNA]</scope>
    <source>
        <strain evidence="5 6">LMG 18089</strain>
    </source>
</reference>
<name>A0A5E5P131_9BURK</name>
<evidence type="ECO:0000256" key="3">
    <source>
        <dbReference type="PIRSR" id="PIRSR001235-1"/>
    </source>
</evidence>
<dbReference type="NCBIfam" id="NF006769">
    <property type="entry name" value="PRK09290.1-3"/>
    <property type="match status" value="1"/>
</dbReference>
<evidence type="ECO:0000313" key="5">
    <source>
        <dbReference type="EMBL" id="VVG70040.1"/>
    </source>
</evidence>
<dbReference type="SUPFAM" id="SSF55031">
    <property type="entry name" value="Bacterial exopeptidase dimerisation domain"/>
    <property type="match status" value="1"/>
</dbReference>
<keyword evidence="2 5" id="KW-0378">Hydrolase</keyword>
<dbReference type="NCBIfam" id="NF006771">
    <property type="entry name" value="PRK09290.1-5"/>
    <property type="match status" value="1"/>
</dbReference>
<dbReference type="InterPro" id="IPR010158">
    <property type="entry name" value="Amidase_Cbmase"/>
</dbReference>
<comment type="similarity">
    <text evidence="1">Belongs to the peptidase M20 family.</text>
</comment>
<dbReference type="Pfam" id="PF07687">
    <property type="entry name" value="M20_dimer"/>
    <property type="match status" value="1"/>
</dbReference>
<keyword evidence="3" id="KW-0862">Zinc</keyword>
<accession>A0A5E5P131</accession>
<dbReference type="CDD" id="cd03884">
    <property type="entry name" value="M20_bAS"/>
    <property type="match status" value="1"/>
</dbReference>
<dbReference type="PIRSF" id="PIRSF001235">
    <property type="entry name" value="Amidase_carbamoylase"/>
    <property type="match status" value="1"/>
</dbReference>
<evidence type="ECO:0000256" key="1">
    <source>
        <dbReference type="ARBA" id="ARBA00006153"/>
    </source>
</evidence>
<comment type="cofactor">
    <cofactor evidence="3">
        <name>Zn(2+)</name>
        <dbReference type="ChEBI" id="CHEBI:29105"/>
    </cofactor>
    <text evidence="3">Binds 2 Zn(2+) ions per subunit.</text>
</comment>
<dbReference type="PANTHER" id="PTHR32494:SF5">
    <property type="entry name" value="ALLANTOATE AMIDOHYDROLASE"/>
    <property type="match status" value="1"/>
</dbReference>
<feature type="binding site" evidence="3">
    <location>
        <position position="109"/>
    </location>
    <ligand>
        <name>Zn(2+)</name>
        <dbReference type="ChEBI" id="CHEBI:29105"/>
        <label>1</label>
    </ligand>
</feature>
<dbReference type="NCBIfam" id="TIGR01879">
    <property type="entry name" value="hydantase"/>
    <property type="match status" value="1"/>
</dbReference>